<dbReference type="PRINTS" id="PR00411">
    <property type="entry name" value="PNDRDTASEI"/>
</dbReference>
<dbReference type="Pfam" id="PF02852">
    <property type="entry name" value="Pyr_redox_dim"/>
    <property type="match status" value="1"/>
</dbReference>
<organism evidence="9 10">
    <name type="scientific">Thiohalomonas denitrificans</name>
    <dbReference type="NCBI Taxonomy" id="415747"/>
    <lineage>
        <taxon>Bacteria</taxon>
        <taxon>Pseudomonadati</taxon>
        <taxon>Pseudomonadota</taxon>
        <taxon>Gammaproteobacteria</taxon>
        <taxon>Thiohalomonadales</taxon>
        <taxon>Thiohalomonadaceae</taxon>
        <taxon>Thiohalomonas</taxon>
    </lineage>
</organism>
<dbReference type="Pfam" id="PF07992">
    <property type="entry name" value="Pyr_redox_2"/>
    <property type="match status" value="1"/>
</dbReference>
<comment type="similarity">
    <text evidence="1">Belongs to the class-I pyridine nucleotide-disulfide oxidoreductase family.</text>
</comment>
<keyword evidence="10" id="KW-1185">Reference proteome</keyword>
<evidence type="ECO:0000256" key="2">
    <source>
        <dbReference type="ARBA" id="ARBA00022630"/>
    </source>
</evidence>
<feature type="domain" description="FAD/NAD(P)-binding" evidence="8">
    <location>
        <begin position="6"/>
        <end position="317"/>
    </location>
</feature>
<reference evidence="9 10" key="1">
    <citation type="submission" date="2016-10" db="EMBL/GenBank/DDBJ databases">
        <authorList>
            <person name="de Groot N.N."/>
        </authorList>
    </citation>
    <scope>NUCLEOTIDE SEQUENCE [LARGE SCALE GENOMIC DNA]</scope>
    <source>
        <strain evidence="9 10">HLD2</strain>
    </source>
</reference>
<feature type="active site" description="Proton acceptor" evidence="4">
    <location>
        <position position="433"/>
    </location>
</feature>
<name>A0A1G5Q6H4_9GAMM</name>
<dbReference type="OrthoDB" id="9800167at2"/>
<keyword evidence="5" id="KW-0520">NAD</keyword>
<dbReference type="InterPro" id="IPR036188">
    <property type="entry name" value="FAD/NAD-bd_sf"/>
</dbReference>
<dbReference type="InterPro" id="IPR001100">
    <property type="entry name" value="Pyr_nuc-diS_OxRdtase"/>
</dbReference>
<keyword evidence="3 5" id="KW-0274">FAD</keyword>
<evidence type="ECO:0000259" key="7">
    <source>
        <dbReference type="Pfam" id="PF02852"/>
    </source>
</evidence>
<dbReference type="GO" id="GO:0050660">
    <property type="term" value="F:flavin adenine dinucleotide binding"/>
    <property type="evidence" value="ECO:0007669"/>
    <property type="project" value="TreeGrafter"/>
</dbReference>
<dbReference type="InterPro" id="IPR016156">
    <property type="entry name" value="FAD/NAD-linked_Rdtase_dimer_sf"/>
</dbReference>
<evidence type="ECO:0000256" key="5">
    <source>
        <dbReference type="PIRSR" id="PIRSR000350-3"/>
    </source>
</evidence>
<protein>
    <submittedName>
        <fullName evidence="9">Dihydrolipoamide dehydrogenase</fullName>
    </submittedName>
</protein>
<evidence type="ECO:0000313" key="9">
    <source>
        <dbReference type="EMBL" id="SCZ57443.1"/>
    </source>
</evidence>
<dbReference type="NCBIfam" id="NF004939">
    <property type="entry name" value="PRK06292.1-1"/>
    <property type="match status" value="1"/>
</dbReference>
<comment type="cofactor">
    <cofactor evidence="5">
        <name>FAD</name>
        <dbReference type="ChEBI" id="CHEBI:57692"/>
    </cofactor>
    <text evidence="5">Binds 1 FAD per subunit.</text>
</comment>
<dbReference type="STRING" id="415747.SAMN03097708_01429"/>
<dbReference type="InterPro" id="IPR023753">
    <property type="entry name" value="FAD/NAD-binding_dom"/>
</dbReference>
<evidence type="ECO:0000256" key="1">
    <source>
        <dbReference type="ARBA" id="ARBA00007532"/>
    </source>
</evidence>
<dbReference type="SUPFAM" id="SSF55424">
    <property type="entry name" value="FAD/NAD-linked reductases, dimerisation (C-terminal) domain"/>
    <property type="match status" value="1"/>
</dbReference>
<sequence>MSRSVKLVIIGAGTAGLTALSEARRHTDDVVLINDGPYGTTCARVGCMPSKALLEVAHTYASRKFLSGAGVAGTDQMQVDIPAVMEHVRSLRDRFTAGPIKLAESLGKGSIQGRPRFLEPTILEVNGERIRTEKTIIATGTRPIVPAKWQAFGNRVLTSDSIFEKKTLGGRGAVVGLGPIGAELGQAFAQLGVTIYGFDKTERVAAITDPAVNQAMLQALRKDMDIVIGEVDLEKTTNGAIRVLADGEAIDVDWVLAAIGRRPNLEGLDLDAIGVALDERGVPEYDPCSLQIGNLPIYIAGDVSGMRPLMHEAVDEGRIAAYHALTGHKELIGRRTPLEIVFTEPNVASAGLRYAELDLQRHIVATADFGQQPRALMTARNEGILQLYVDSEEGCIVGSEMATPDAEHLGHLLAWAIQQRSTVDKLLQMPFYHPTVEEGLRPALQAARRQLGERRRQPDIPLCHEAADWALGGD</sequence>
<feature type="disulfide bond" description="Redox-active" evidence="6">
    <location>
        <begin position="42"/>
        <end position="47"/>
    </location>
</feature>
<dbReference type="PANTHER" id="PTHR43014">
    <property type="entry name" value="MERCURIC REDUCTASE"/>
    <property type="match status" value="1"/>
</dbReference>
<dbReference type="PANTHER" id="PTHR43014:SF4">
    <property type="entry name" value="PYRIDINE NUCLEOTIDE-DISULFIDE OXIDOREDUCTASE RCLA-RELATED"/>
    <property type="match status" value="1"/>
</dbReference>
<keyword evidence="2" id="KW-0285">Flavoprotein</keyword>
<evidence type="ECO:0000256" key="3">
    <source>
        <dbReference type="ARBA" id="ARBA00022827"/>
    </source>
</evidence>
<evidence type="ECO:0000256" key="6">
    <source>
        <dbReference type="PIRSR" id="PIRSR000350-4"/>
    </source>
</evidence>
<dbReference type="PRINTS" id="PR00368">
    <property type="entry name" value="FADPNR"/>
</dbReference>
<accession>A0A1G5Q6H4</accession>
<dbReference type="RefSeq" id="WP_092994618.1">
    <property type="nucleotide sequence ID" value="NZ_FMWD01000004.1"/>
</dbReference>
<dbReference type="GO" id="GO:0003955">
    <property type="term" value="F:NAD(P)H dehydrogenase (quinone) activity"/>
    <property type="evidence" value="ECO:0007669"/>
    <property type="project" value="TreeGrafter"/>
</dbReference>
<feature type="binding site" evidence="5">
    <location>
        <position position="51"/>
    </location>
    <ligand>
        <name>FAD</name>
        <dbReference type="ChEBI" id="CHEBI:57692"/>
    </ligand>
</feature>
<feature type="domain" description="Pyridine nucleotide-disulphide oxidoreductase dimerisation" evidence="7">
    <location>
        <begin position="340"/>
        <end position="441"/>
    </location>
</feature>
<dbReference type="SUPFAM" id="SSF51905">
    <property type="entry name" value="FAD/NAD(P)-binding domain"/>
    <property type="match status" value="1"/>
</dbReference>
<proteinExistence type="inferred from homology"/>
<evidence type="ECO:0000313" key="10">
    <source>
        <dbReference type="Proteomes" id="UP000199648"/>
    </source>
</evidence>
<gene>
    <name evidence="9" type="ORF">SAMN03097708_01429</name>
</gene>
<evidence type="ECO:0000256" key="4">
    <source>
        <dbReference type="PIRSR" id="PIRSR000350-2"/>
    </source>
</evidence>
<evidence type="ECO:0000259" key="8">
    <source>
        <dbReference type="Pfam" id="PF07992"/>
    </source>
</evidence>
<dbReference type="Proteomes" id="UP000199648">
    <property type="component" value="Unassembled WGS sequence"/>
</dbReference>
<dbReference type="PIRSF" id="PIRSF000350">
    <property type="entry name" value="Mercury_reductase_MerA"/>
    <property type="match status" value="1"/>
</dbReference>
<feature type="binding site" evidence="5">
    <location>
        <position position="260"/>
    </location>
    <ligand>
        <name>NAD(+)</name>
        <dbReference type="ChEBI" id="CHEBI:57540"/>
    </ligand>
</feature>
<dbReference type="EMBL" id="FMWD01000004">
    <property type="protein sequence ID" value="SCZ57443.1"/>
    <property type="molecule type" value="Genomic_DNA"/>
</dbReference>
<dbReference type="AlphaFoldDB" id="A0A1G5Q6H4"/>
<dbReference type="InterPro" id="IPR004099">
    <property type="entry name" value="Pyr_nucl-diS_OxRdtase_dimer"/>
</dbReference>
<feature type="binding site" evidence="5">
    <location>
        <position position="302"/>
    </location>
    <ligand>
        <name>FAD</name>
        <dbReference type="ChEBI" id="CHEBI:57692"/>
    </ligand>
</feature>
<dbReference type="Gene3D" id="3.30.390.30">
    <property type="match status" value="1"/>
</dbReference>
<feature type="binding site" evidence="5">
    <location>
        <begin position="176"/>
        <end position="183"/>
    </location>
    <ligand>
        <name>NAD(+)</name>
        <dbReference type="ChEBI" id="CHEBI:57540"/>
    </ligand>
</feature>
<dbReference type="Gene3D" id="3.50.50.60">
    <property type="entry name" value="FAD/NAD(P)-binding domain"/>
    <property type="match status" value="2"/>
</dbReference>
<keyword evidence="5" id="KW-0547">Nucleotide-binding</keyword>